<feature type="domain" description="Phage head morphogenesis" evidence="1">
    <location>
        <begin position="29"/>
        <end position="130"/>
    </location>
</feature>
<reference evidence="3" key="1">
    <citation type="journal article" date="2019" name="Int. J. Syst. Evol. Microbiol.">
        <title>The Global Catalogue of Microorganisms (GCM) 10K type strain sequencing project: providing services to taxonomists for standard genome sequencing and annotation.</title>
        <authorList>
            <consortium name="The Broad Institute Genomics Platform"/>
            <consortium name="The Broad Institute Genome Sequencing Center for Infectious Disease"/>
            <person name="Wu L."/>
            <person name="Ma J."/>
        </authorList>
    </citation>
    <scope>NUCLEOTIDE SEQUENCE [LARGE SCALE GENOMIC DNA]</scope>
    <source>
        <strain evidence="3">CGMCC 1.15942</strain>
    </source>
</reference>
<evidence type="ECO:0000313" key="3">
    <source>
        <dbReference type="Proteomes" id="UP000630615"/>
    </source>
</evidence>
<dbReference type="Proteomes" id="UP000630615">
    <property type="component" value="Unassembled WGS sequence"/>
</dbReference>
<comment type="caution">
    <text evidence="2">The sequence shown here is derived from an EMBL/GenBank/DDBJ whole genome shotgun (WGS) entry which is preliminary data.</text>
</comment>
<dbReference type="EMBL" id="BMKI01000013">
    <property type="protein sequence ID" value="GGD02400.1"/>
    <property type="molecule type" value="Genomic_DNA"/>
</dbReference>
<sequence>MNTKTQQAILNYINSKKELSFEGIDRSKVYNSVIAFIEEGGNPRTYTEEIMQFTGYEYDLCNDILLNSLKKYQAITAKEKMIAAGILAFEWSDSGDKRVCSDCSQRNGKVYFFSDNPVFPGEQEGCRCVAYALDEFELADYLNKSI</sequence>
<accession>A0ABQ1PS86</accession>
<dbReference type="InterPro" id="IPR006528">
    <property type="entry name" value="Phage_head_morphogenesis_dom"/>
</dbReference>
<organism evidence="2 3">
    <name type="scientific">Enterococcus wangshanyuanii</name>
    <dbReference type="NCBI Taxonomy" id="2005703"/>
    <lineage>
        <taxon>Bacteria</taxon>
        <taxon>Bacillati</taxon>
        <taxon>Bacillota</taxon>
        <taxon>Bacilli</taxon>
        <taxon>Lactobacillales</taxon>
        <taxon>Enterococcaceae</taxon>
        <taxon>Enterococcus</taxon>
    </lineage>
</organism>
<protein>
    <recommendedName>
        <fullName evidence="1">Phage head morphogenesis domain-containing protein</fullName>
    </recommendedName>
</protein>
<keyword evidence="3" id="KW-1185">Reference proteome</keyword>
<name>A0ABQ1PS86_9ENTE</name>
<dbReference type="Pfam" id="PF04233">
    <property type="entry name" value="Phage_Mu_F"/>
    <property type="match status" value="1"/>
</dbReference>
<evidence type="ECO:0000313" key="2">
    <source>
        <dbReference type="EMBL" id="GGD02400.1"/>
    </source>
</evidence>
<dbReference type="RefSeq" id="WP_088270621.1">
    <property type="nucleotide sequence ID" value="NZ_BMKI01000013.1"/>
</dbReference>
<dbReference type="NCBIfam" id="TIGR01641">
    <property type="entry name" value="phageSPP1_gp7"/>
    <property type="match status" value="1"/>
</dbReference>
<gene>
    <name evidence="2" type="ORF">GCM10011573_34790</name>
</gene>
<proteinExistence type="predicted"/>
<evidence type="ECO:0000259" key="1">
    <source>
        <dbReference type="Pfam" id="PF04233"/>
    </source>
</evidence>